<dbReference type="EnsemblMetazoa" id="XM_014406480.2">
    <property type="protein sequence ID" value="XP_014261966.1"/>
    <property type="gene ID" value="LOC106674040"/>
</dbReference>
<accession>A0A8I6SDQ0</accession>
<reference evidence="3" key="1">
    <citation type="submission" date="2022-01" db="UniProtKB">
        <authorList>
            <consortium name="EnsemblMetazoa"/>
        </authorList>
    </citation>
    <scope>IDENTIFICATION</scope>
</reference>
<dbReference type="AlphaFoldDB" id="A0A8I6SDQ0"/>
<proteinExistence type="predicted"/>
<name>A0A8I6SDQ0_CIMLE</name>
<feature type="chain" id="PRO_5035196729" description="Secreted protein" evidence="2">
    <location>
        <begin position="17"/>
        <end position="271"/>
    </location>
</feature>
<evidence type="ECO:0000313" key="4">
    <source>
        <dbReference type="Proteomes" id="UP000494040"/>
    </source>
</evidence>
<dbReference type="GeneID" id="106674040"/>
<keyword evidence="1" id="KW-0175">Coiled coil</keyword>
<keyword evidence="4" id="KW-1185">Reference proteome</keyword>
<evidence type="ECO:0008006" key="5">
    <source>
        <dbReference type="Google" id="ProtNLM"/>
    </source>
</evidence>
<dbReference type="Proteomes" id="UP000494040">
    <property type="component" value="Unassembled WGS sequence"/>
</dbReference>
<evidence type="ECO:0000256" key="2">
    <source>
        <dbReference type="SAM" id="SignalP"/>
    </source>
</evidence>
<evidence type="ECO:0000256" key="1">
    <source>
        <dbReference type="SAM" id="Coils"/>
    </source>
</evidence>
<protein>
    <recommendedName>
        <fullName evidence="5">Secreted protein</fullName>
    </recommendedName>
</protein>
<dbReference type="RefSeq" id="XP_014261966.1">
    <property type="nucleotide sequence ID" value="XM_014406480.2"/>
</dbReference>
<sequence>MKIAIVLFSLIGLALSGEIGQRIYRESQGGTDTVCLEFKSANRPPSRICGTPQSVNRETLSSAQVEAGHNGRSVAEKLTHTPTINFESPNGIPMGLTGLASFNGQMASIPAQFTGRSISREDGVPRMNSNCNENSENSPIDATANKEQRMSEQMPLQLGDPSAQNLQIGNAYGSLSRGISPFTAGLTALHFPNLFYSNLNEMIMRLHEDTKKMTQESNRKIQQLEEIIQNHLRTETPTGRAPLSKETVSEQNLNRTLSTMPKKIIRTDNKQ</sequence>
<feature type="signal peptide" evidence="2">
    <location>
        <begin position="1"/>
        <end position="16"/>
    </location>
</feature>
<organism evidence="3 4">
    <name type="scientific">Cimex lectularius</name>
    <name type="common">Bed bug</name>
    <name type="synonym">Acanthia lectularia</name>
    <dbReference type="NCBI Taxonomy" id="79782"/>
    <lineage>
        <taxon>Eukaryota</taxon>
        <taxon>Metazoa</taxon>
        <taxon>Ecdysozoa</taxon>
        <taxon>Arthropoda</taxon>
        <taxon>Hexapoda</taxon>
        <taxon>Insecta</taxon>
        <taxon>Pterygota</taxon>
        <taxon>Neoptera</taxon>
        <taxon>Paraneoptera</taxon>
        <taxon>Hemiptera</taxon>
        <taxon>Heteroptera</taxon>
        <taxon>Panheteroptera</taxon>
        <taxon>Cimicomorpha</taxon>
        <taxon>Cimicidae</taxon>
        <taxon>Cimex</taxon>
    </lineage>
</organism>
<keyword evidence="2" id="KW-0732">Signal</keyword>
<feature type="coiled-coil region" evidence="1">
    <location>
        <begin position="207"/>
        <end position="234"/>
    </location>
</feature>
<evidence type="ECO:0000313" key="3">
    <source>
        <dbReference type="EnsemblMetazoa" id="XP_014261966.1"/>
    </source>
</evidence>